<evidence type="ECO:0000313" key="2">
    <source>
        <dbReference type="EMBL" id="ASM78268.1"/>
    </source>
</evidence>
<dbReference type="Proteomes" id="UP000199729">
    <property type="component" value="Chromosome"/>
</dbReference>
<dbReference type="KEGG" id="vff:VITFI_CDS2490"/>
<keyword evidence="1" id="KW-0812">Transmembrane</keyword>
<sequence>MQAVHLAEGLARGLAAVTTALALATDFFWAACAAIGAVKQRTRLMRLQRMEKTWRDVVFMQKSGEKPTDLSNVGV</sequence>
<proteinExistence type="predicted"/>
<keyword evidence="1" id="KW-0472">Membrane</keyword>
<name>A0A221KGV7_VITFI</name>
<feature type="transmembrane region" description="Helical" evidence="1">
    <location>
        <begin position="14"/>
        <end position="38"/>
    </location>
</feature>
<dbReference type="EMBL" id="CP022423">
    <property type="protein sequence ID" value="ASM78268.1"/>
    <property type="molecule type" value="Genomic_DNA"/>
</dbReference>
<reference evidence="2 3" key="1">
    <citation type="submission" date="2017-07" db="EMBL/GenBank/DDBJ databases">
        <title>Complete Genome Sequence of the cosmetic ferment Vitreoscilla filiformis (ATCC15551).</title>
        <authorList>
            <person name="Contreras S."/>
            <person name="Sagory-Zalkind P."/>
            <person name="Blanquart H."/>
            <person name="Iltis A."/>
            <person name="Morand S.C."/>
        </authorList>
    </citation>
    <scope>NUCLEOTIDE SEQUENCE [LARGE SCALE GENOMIC DNA]</scope>
    <source>
        <strain evidence="2 3">ATCC 15551</strain>
    </source>
</reference>
<organism evidence="2 3">
    <name type="scientific">Vitreoscilla filiformis</name>
    <dbReference type="NCBI Taxonomy" id="63"/>
    <lineage>
        <taxon>Bacteria</taxon>
        <taxon>Pseudomonadati</taxon>
        <taxon>Pseudomonadota</taxon>
        <taxon>Betaproteobacteria</taxon>
        <taxon>Neisseriales</taxon>
        <taxon>Neisseriaceae</taxon>
        <taxon>Vitreoscilla</taxon>
    </lineage>
</organism>
<keyword evidence="3" id="KW-1185">Reference proteome</keyword>
<keyword evidence="1" id="KW-1133">Transmembrane helix</keyword>
<evidence type="ECO:0000313" key="3">
    <source>
        <dbReference type="Proteomes" id="UP000199729"/>
    </source>
</evidence>
<protein>
    <submittedName>
        <fullName evidence="2">Uncharacterized protein</fullName>
    </submittedName>
</protein>
<accession>A0A221KGV7</accession>
<evidence type="ECO:0000256" key="1">
    <source>
        <dbReference type="SAM" id="Phobius"/>
    </source>
</evidence>
<dbReference type="AlphaFoldDB" id="A0A221KGV7"/>
<gene>
    <name evidence="2" type="ORF">VITFI_CDS2490</name>
</gene>